<comment type="caution">
    <text evidence="12">The sequence shown here is derived from an EMBL/GenBank/DDBJ whole genome shotgun (WGS) entry which is preliminary data.</text>
</comment>
<sequence length="942" mass="108302">MDTISDNDDSFRESLQLLLESLQKTLQKFKLYESKSEGSIRGHTTGEESSNINPILRPASLTVVESYASETPKAKLWFDSDTIYLIPIKENYEERELSNIDLASEWDCSETARSSSTLIESISSRSYTEEPYHSEVYVKRNLSYPTITDEDSDLSSTSSQIRRRRYNNIRRFPSSPTIFCPNTGLTHRNKYNDVDVISSVSSQTPQSSDVSQFSQFSQTSQTSQTSQLSQSSQFDYVPRRFTLQKAKELCGVHKDISRVPLETIMSEDDVDVSNISSETSTSVVNKTELASIKKPIKVTIPSASIETNETASQSSRSYKERIISAIQKYVPQSGKRYLIFIKDEKEPKKQESKESFSKYLTKNCYPKEKYSVKRLPSLEKKPSSFSSMHLPPPQTQPSQVQPPSQTQPSLTKLPPSETKPSTVVLPPCQIQVIPAKPPRRTILKSFRKPNLKRLSLVNQDTPVPSVATNLFKDGIRVASYILVYSNVNTATHIEQIEYLLSSLEHNGLEVEAVTDQGNRNLVFVKLHLPRATMLRHIEKRKMQLCYMLPYTNLQDTGVFPWMSIELYQNDSSRNPEALSGLKPQDATSAEKIMIVHHIVNNSKYGREMEQYGVNEMISQGVVLTAYPLHDGNSKWTWRGPLSDRQGAYFTYPGDKNMWIIRNGINADRCDPSGCTADLSIYIGIVLCIKIIYNWISSIFFILYYSSRKTTALDNTQWELDFELVDVNWQLYIFRLYIEPVIAYGFVIFFTAVFPLAPFLVLIDSTITIRINAIIICRFLRRPVPRQVVNLEIWNGILQIMTVFGIVTNAFVMAFTNDIVPRTIHRLNPSNDEAYIFSTLSKFRLGDYADTSWTDGWHNQYRYWEYDCLYSSKRGTDYDDRYTYNKYHYRDLSYKYVFVNAVVFASIIFTFLFYFLTWNYERRKASIDSVEVAQETYSRTKIV</sequence>
<evidence type="ECO:0000256" key="3">
    <source>
        <dbReference type="ARBA" id="ARBA00022475"/>
    </source>
</evidence>
<gene>
    <name evidence="12" type="ORF">ILUMI_03204</name>
</gene>
<evidence type="ECO:0000256" key="8">
    <source>
        <dbReference type="RuleBase" id="RU280814"/>
    </source>
</evidence>
<dbReference type="InterPro" id="IPR032394">
    <property type="entry name" value="Anoct_dimer"/>
</dbReference>
<comment type="caution">
    <text evidence="8">Lacks conserved residue(s) required for the propagation of feature annotation.</text>
</comment>
<evidence type="ECO:0000313" key="13">
    <source>
        <dbReference type="Proteomes" id="UP000801492"/>
    </source>
</evidence>
<dbReference type="PANTHER" id="PTHR12308">
    <property type="entry name" value="ANOCTAMIN"/>
    <property type="match status" value="1"/>
</dbReference>
<dbReference type="OrthoDB" id="296386at2759"/>
<feature type="transmembrane region" description="Helical" evidence="8">
    <location>
        <begin position="792"/>
        <end position="815"/>
    </location>
</feature>
<protein>
    <recommendedName>
        <fullName evidence="8">Anoctamin</fullName>
    </recommendedName>
</protein>
<name>A0A8K0DGZ0_IGNLU</name>
<keyword evidence="13" id="KW-1185">Reference proteome</keyword>
<dbReference type="GO" id="GO:0005886">
    <property type="term" value="C:plasma membrane"/>
    <property type="evidence" value="ECO:0007669"/>
    <property type="project" value="UniProtKB-SubCell"/>
</dbReference>
<evidence type="ECO:0000256" key="1">
    <source>
        <dbReference type="ARBA" id="ARBA00004651"/>
    </source>
</evidence>
<comment type="similarity">
    <text evidence="2 8">Belongs to the anoctamin family.</text>
</comment>
<evidence type="ECO:0000256" key="2">
    <source>
        <dbReference type="ARBA" id="ARBA00009671"/>
    </source>
</evidence>
<feature type="compositionally biased region" description="Low complexity" evidence="9">
    <location>
        <begin position="396"/>
        <end position="409"/>
    </location>
</feature>
<evidence type="ECO:0000256" key="4">
    <source>
        <dbReference type="ARBA" id="ARBA00022692"/>
    </source>
</evidence>
<dbReference type="Pfam" id="PF04547">
    <property type="entry name" value="Anoctamin"/>
    <property type="match status" value="1"/>
</dbReference>
<dbReference type="InterPro" id="IPR007632">
    <property type="entry name" value="Anoctamin"/>
</dbReference>
<evidence type="ECO:0000259" key="10">
    <source>
        <dbReference type="Pfam" id="PF04547"/>
    </source>
</evidence>
<feature type="region of interest" description="Disordered" evidence="9">
    <location>
        <begin position="200"/>
        <end position="231"/>
    </location>
</feature>
<proteinExistence type="inferred from homology"/>
<dbReference type="Proteomes" id="UP000801492">
    <property type="component" value="Unassembled WGS sequence"/>
</dbReference>
<dbReference type="AlphaFoldDB" id="A0A8K0DGZ0"/>
<feature type="transmembrane region" description="Helical" evidence="8">
    <location>
        <begin position="740"/>
        <end position="762"/>
    </location>
</feature>
<evidence type="ECO:0000256" key="9">
    <source>
        <dbReference type="SAM" id="MobiDB-lite"/>
    </source>
</evidence>
<organism evidence="12 13">
    <name type="scientific">Ignelater luminosus</name>
    <name type="common">Cucubano</name>
    <name type="synonym">Pyrophorus luminosus</name>
    <dbReference type="NCBI Taxonomy" id="2038154"/>
    <lineage>
        <taxon>Eukaryota</taxon>
        <taxon>Metazoa</taxon>
        <taxon>Ecdysozoa</taxon>
        <taxon>Arthropoda</taxon>
        <taxon>Hexapoda</taxon>
        <taxon>Insecta</taxon>
        <taxon>Pterygota</taxon>
        <taxon>Neoptera</taxon>
        <taxon>Endopterygota</taxon>
        <taxon>Coleoptera</taxon>
        <taxon>Polyphaga</taxon>
        <taxon>Elateriformia</taxon>
        <taxon>Elateroidea</taxon>
        <taxon>Elateridae</taxon>
        <taxon>Agrypninae</taxon>
        <taxon>Pyrophorini</taxon>
        <taxon>Ignelater</taxon>
    </lineage>
</organism>
<keyword evidence="7" id="KW-0325">Glycoprotein</keyword>
<reference evidence="12" key="1">
    <citation type="submission" date="2019-08" db="EMBL/GenBank/DDBJ databases">
        <title>The genome of the North American firefly Photinus pyralis.</title>
        <authorList>
            <consortium name="Photinus pyralis genome working group"/>
            <person name="Fallon T.R."/>
            <person name="Sander Lower S.E."/>
            <person name="Weng J.-K."/>
        </authorList>
    </citation>
    <scope>NUCLEOTIDE SEQUENCE</scope>
    <source>
        <strain evidence="12">TRF0915ILg1</strain>
        <tissue evidence="12">Whole body</tissue>
    </source>
</reference>
<evidence type="ECO:0000259" key="11">
    <source>
        <dbReference type="Pfam" id="PF16178"/>
    </source>
</evidence>
<accession>A0A8K0DGZ0</accession>
<keyword evidence="6 8" id="KW-0472">Membrane</keyword>
<dbReference type="GO" id="GO:0046983">
    <property type="term" value="F:protein dimerization activity"/>
    <property type="evidence" value="ECO:0007669"/>
    <property type="project" value="InterPro"/>
</dbReference>
<dbReference type="EMBL" id="VTPC01001129">
    <property type="protein sequence ID" value="KAF2902977.1"/>
    <property type="molecule type" value="Genomic_DNA"/>
</dbReference>
<keyword evidence="5 8" id="KW-1133">Transmembrane helix</keyword>
<feature type="domain" description="Anoctamin transmembrane" evidence="10">
    <location>
        <begin position="651"/>
        <end position="917"/>
    </location>
</feature>
<dbReference type="InterPro" id="IPR049452">
    <property type="entry name" value="Anoctamin_TM"/>
</dbReference>
<feature type="domain" description="Anoctamin dimerisation" evidence="11">
    <location>
        <begin position="471"/>
        <end position="645"/>
    </location>
</feature>
<comment type="subcellular location">
    <subcellularLocation>
        <location evidence="1">Cell membrane</location>
        <topology evidence="1">Multi-pass membrane protein</topology>
    </subcellularLocation>
    <subcellularLocation>
        <location evidence="8">Membrane</location>
        <topology evidence="8">Multi-pass membrane protein</topology>
    </subcellularLocation>
</comment>
<dbReference type="PANTHER" id="PTHR12308:SF84">
    <property type="entry name" value="ANOCTAMIN"/>
    <property type="match status" value="1"/>
</dbReference>
<evidence type="ECO:0000256" key="7">
    <source>
        <dbReference type="ARBA" id="ARBA00023180"/>
    </source>
</evidence>
<feature type="transmembrane region" description="Helical" evidence="8">
    <location>
        <begin position="678"/>
        <end position="704"/>
    </location>
</feature>
<evidence type="ECO:0000256" key="5">
    <source>
        <dbReference type="ARBA" id="ARBA00022989"/>
    </source>
</evidence>
<dbReference type="Pfam" id="PF16178">
    <property type="entry name" value="Anoct_dimer"/>
    <property type="match status" value="1"/>
</dbReference>
<feature type="transmembrane region" description="Helical" evidence="8">
    <location>
        <begin position="895"/>
        <end position="915"/>
    </location>
</feature>
<evidence type="ECO:0000313" key="12">
    <source>
        <dbReference type="EMBL" id="KAF2902977.1"/>
    </source>
</evidence>
<feature type="region of interest" description="Disordered" evidence="9">
    <location>
        <begin position="381"/>
        <end position="422"/>
    </location>
</feature>
<keyword evidence="4 8" id="KW-0812">Transmembrane</keyword>
<keyword evidence="3" id="KW-1003">Cell membrane</keyword>
<evidence type="ECO:0000256" key="6">
    <source>
        <dbReference type="ARBA" id="ARBA00023136"/>
    </source>
</evidence>
<dbReference type="GO" id="GO:0005254">
    <property type="term" value="F:chloride channel activity"/>
    <property type="evidence" value="ECO:0007669"/>
    <property type="project" value="TreeGrafter"/>
</dbReference>